<dbReference type="AlphaFoldDB" id="A0AAW5JUR6"/>
<gene>
    <name evidence="2" type="ORF">NE579_10740</name>
</gene>
<reference evidence="2" key="1">
    <citation type="submission" date="2022-06" db="EMBL/GenBank/DDBJ databases">
        <title>Isolation of gut microbiota from human fecal samples.</title>
        <authorList>
            <person name="Pamer E.G."/>
            <person name="Barat B."/>
            <person name="Waligurski E."/>
            <person name="Medina S."/>
            <person name="Paddock L."/>
            <person name="Mostad J."/>
        </authorList>
    </citation>
    <scope>NUCLEOTIDE SEQUENCE</scope>
    <source>
        <strain evidence="2">DFI.9.91</strain>
    </source>
</reference>
<name>A0AAW5JUR6_9FIRM</name>
<organism evidence="2 3">
    <name type="scientific">Intestinimonas massiliensis</name>
    <name type="common">ex Afouda et al. 2020</name>
    <dbReference type="NCBI Taxonomy" id="1673721"/>
    <lineage>
        <taxon>Bacteria</taxon>
        <taxon>Bacillati</taxon>
        <taxon>Bacillota</taxon>
        <taxon>Clostridia</taxon>
        <taxon>Eubacteriales</taxon>
        <taxon>Intestinimonas</taxon>
    </lineage>
</organism>
<proteinExistence type="predicted"/>
<dbReference type="EMBL" id="JANFYS010000021">
    <property type="protein sequence ID" value="MCQ4770930.1"/>
    <property type="molecule type" value="Genomic_DNA"/>
</dbReference>
<evidence type="ECO:0000256" key="1">
    <source>
        <dbReference type="SAM" id="Coils"/>
    </source>
</evidence>
<dbReference type="SUPFAM" id="SSF90257">
    <property type="entry name" value="Myosin rod fragments"/>
    <property type="match status" value="1"/>
</dbReference>
<sequence length="133" mass="15096">MALLQVHFIIFQKRVNRGWSKVPDVSIAISAQDKYLSALNTMAKITKSFSKDMDEMEDTLGRLNKNKYTLKMDLKDAQRQLEKAEKQFQKTGKAKDELAPSLSCLRARNSARLFQQAGGMGLRPVPPCYLRGM</sequence>
<evidence type="ECO:0000313" key="2">
    <source>
        <dbReference type="EMBL" id="MCQ4770930.1"/>
    </source>
</evidence>
<dbReference type="RefSeq" id="WP_256304254.1">
    <property type="nucleotide sequence ID" value="NZ_JANFYS010000021.1"/>
</dbReference>
<keyword evidence="1" id="KW-0175">Coiled coil</keyword>
<accession>A0AAW5JUR6</accession>
<comment type="caution">
    <text evidence="2">The sequence shown here is derived from an EMBL/GenBank/DDBJ whole genome shotgun (WGS) entry which is preliminary data.</text>
</comment>
<evidence type="ECO:0000313" key="3">
    <source>
        <dbReference type="Proteomes" id="UP001204562"/>
    </source>
</evidence>
<feature type="coiled-coil region" evidence="1">
    <location>
        <begin position="67"/>
        <end position="94"/>
    </location>
</feature>
<dbReference type="Proteomes" id="UP001204562">
    <property type="component" value="Unassembled WGS sequence"/>
</dbReference>
<protein>
    <submittedName>
        <fullName evidence="2">Uncharacterized protein</fullName>
    </submittedName>
</protein>